<evidence type="ECO:0000313" key="2">
    <source>
        <dbReference type="EMBL" id="KAJ8719900.1"/>
    </source>
</evidence>
<accession>A0AAD7YL96</accession>
<gene>
    <name evidence="2" type="ORF">PYW07_011943</name>
</gene>
<dbReference type="EMBL" id="JARGEI010000014">
    <property type="protein sequence ID" value="KAJ8719900.1"/>
    <property type="molecule type" value="Genomic_DNA"/>
</dbReference>
<organism evidence="2 3">
    <name type="scientific">Mythimna separata</name>
    <name type="common">Oriental armyworm</name>
    <name type="synonym">Pseudaletia separata</name>
    <dbReference type="NCBI Taxonomy" id="271217"/>
    <lineage>
        <taxon>Eukaryota</taxon>
        <taxon>Metazoa</taxon>
        <taxon>Ecdysozoa</taxon>
        <taxon>Arthropoda</taxon>
        <taxon>Hexapoda</taxon>
        <taxon>Insecta</taxon>
        <taxon>Pterygota</taxon>
        <taxon>Neoptera</taxon>
        <taxon>Endopterygota</taxon>
        <taxon>Lepidoptera</taxon>
        <taxon>Glossata</taxon>
        <taxon>Ditrysia</taxon>
        <taxon>Noctuoidea</taxon>
        <taxon>Noctuidae</taxon>
        <taxon>Noctuinae</taxon>
        <taxon>Hadenini</taxon>
        <taxon>Mythimna</taxon>
    </lineage>
</organism>
<name>A0AAD7YL96_MYTSE</name>
<sequence length="127" mass="14578">MGPAHFDFKANLYDCLDISKKFARRDAVHQHAGERTLEISSARINKHGNRSGESAAFQDDGLLVAPVRTFRISQLNRPLCRRRASRFKTNDDVINGVRRFENNRNVESSGQSRRLQSLRARRDARRA</sequence>
<proteinExistence type="predicted"/>
<reference evidence="2" key="1">
    <citation type="submission" date="2023-03" db="EMBL/GenBank/DDBJ databases">
        <title>Chromosome-level genomes of two armyworms, Mythimna separata and Mythimna loreyi, provide insights into the biosynthesis and reception of sex pheromones.</title>
        <authorList>
            <person name="Zhao H."/>
        </authorList>
    </citation>
    <scope>NUCLEOTIDE SEQUENCE</scope>
    <source>
        <strain evidence="2">BeijingLab</strain>
        <tissue evidence="2">Pupa</tissue>
    </source>
</reference>
<comment type="caution">
    <text evidence="2">The sequence shown here is derived from an EMBL/GenBank/DDBJ whole genome shotgun (WGS) entry which is preliminary data.</text>
</comment>
<feature type="region of interest" description="Disordered" evidence="1">
    <location>
        <begin position="104"/>
        <end position="127"/>
    </location>
</feature>
<dbReference type="Proteomes" id="UP001231518">
    <property type="component" value="Chromosome 3"/>
</dbReference>
<evidence type="ECO:0000256" key="1">
    <source>
        <dbReference type="SAM" id="MobiDB-lite"/>
    </source>
</evidence>
<protein>
    <submittedName>
        <fullName evidence="2">Uncharacterized protein</fullName>
    </submittedName>
</protein>
<keyword evidence="3" id="KW-1185">Reference proteome</keyword>
<dbReference type="AlphaFoldDB" id="A0AAD7YL96"/>
<evidence type="ECO:0000313" key="3">
    <source>
        <dbReference type="Proteomes" id="UP001231518"/>
    </source>
</evidence>